<evidence type="ECO:0000259" key="1">
    <source>
        <dbReference type="Pfam" id="PF00561"/>
    </source>
</evidence>
<dbReference type="PANTHER" id="PTHR37946:SF1">
    <property type="entry name" value="SLL1969 PROTEIN"/>
    <property type="match status" value="1"/>
</dbReference>
<evidence type="ECO:0000313" key="3">
    <source>
        <dbReference type="Proteomes" id="UP001501391"/>
    </source>
</evidence>
<dbReference type="PANTHER" id="PTHR37946">
    <property type="entry name" value="SLL1969 PROTEIN"/>
    <property type="match status" value="1"/>
</dbReference>
<dbReference type="EMBL" id="BAAAOQ010000028">
    <property type="protein sequence ID" value="GAA2203387.1"/>
    <property type="molecule type" value="Genomic_DNA"/>
</dbReference>
<dbReference type="GO" id="GO:0016787">
    <property type="term" value="F:hydrolase activity"/>
    <property type="evidence" value="ECO:0007669"/>
    <property type="project" value="UniProtKB-KW"/>
</dbReference>
<dbReference type="InterPro" id="IPR029058">
    <property type="entry name" value="AB_hydrolase_fold"/>
</dbReference>
<dbReference type="Proteomes" id="UP001501391">
    <property type="component" value="Unassembled WGS sequence"/>
</dbReference>
<dbReference type="RefSeq" id="WP_208882591.1">
    <property type="nucleotide sequence ID" value="NZ_BAAAOQ010000028.1"/>
</dbReference>
<name>A0ABN3C2A9_9ACTN</name>
<protein>
    <submittedName>
        <fullName evidence="2">Alpha/beta fold hydrolase</fullName>
    </submittedName>
</protein>
<dbReference type="Pfam" id="PF00561">
    <property type="entry name" value="Abhydrolase_1"/>
    <property type="match status" value="1"/>
</dbReference>
<evidence type="ECO:0000313" key="2">
    <source>
        <dbReference type="EMBL" id="GAA2203387.1"/>
    </source>
</evidence>
<keyword evidence="2" id="KW-0378">Hydrolase</keyword>
<dbReference type="SUPFAM" id="SSF53474">
    <property type="entry name" value="alpha/beta-Hydrolases"/>
    <property type="match status" value="1"/>
</dbReference>
<gene>
    <name evidence="2" type="ORF">GCM10009787_66230</name>
</gene>
<keyword evidence="3" id="KW-1185">Reference proteome</keyword>
<dbReference type="InterPro" id="IPR000073">
    <property type="entry name" value="AB_hydrolase_1"/>
</dbReference>
<feature type="domain" description="AB hydrolase-1" evidence="1">
    <location>
        <begin position="75"/>
        <end position="178"/>
    </location>
</feature>
<accession>A0ABN3C2A9</accession>
<dbReference type="Gene3D" id="3.40.50.1820">
    <property type="entry name" value="alpha/beta hydrolase"/>
    <property type="match status" value="1"/>
</dbReference>
<comment type="caution">
    <text evidence="2">The sequence shown here is derived from an EMBL/GenBank/DDBJ whole genome shotgun (WGS) entry which is preliminary data.</text>
</comment>
<proteinExistence type="predicted"/>
<sequence length="283" mass="30461">MKVTGVLPLFLPLCRRMWPGRLAGLSMTLLRATALEAAILAGHLLLYPTGLIQERRSGARPDGDGTSKLPVRPAPPVVLLHGFIDNRSVFVLLRRTLAQHGRQRVESLNYSPLTCDIRTAAELLGRHIEEICERTGSARVDVVGHSLGGLIARYYAQCLGGDLRVRTLVTLGTPHSGTRVAPLADAHPIVRQMRPGSAVIEELARPAPGCRTRFVSFWSDLDSLMDPLESACVQHPDLDAQNVRVTGIGHLALPVHPAVAAGIREALDAPHPGDRSADGLTVA</sequence>
<organism evidence="2 3">
    <name type="scientific">Streptomyces bangladeshensis</name>
    <dbReference type="NCBI Taxonomy" id="295352"/>
    <lineage>
        <taxon>Bacteria</taxon>
        <taxon>Bacillati</taxon>
        <taxon>Actinomycetota</taxon>
        <taxon>Actinomycetes</taxon>
        <taxon>Kitasatosporales</taxon>
        <taxon>Streptomycetaceae</taxon>
        <taxon>Streptomyces</taxon>
    </lineage>
</organism>
<reference evidence="2 3" key="1">
    <citation type="journal article" date="2019" name="Int. J. Syst. Evol. Microbiol.">
        <title>The Global Catalogue of Microorganisms (GCM) 10K type strain sequencing project: providing services to taxonomists for standard genome sequencing and annotation.</title>
        <authorList>
            <consortium name="The Broad Institute Genomics Platform"/>
            <consortium name="The Broad Institute Genome Sequencing Center for Infectious Disease"/>
            <person name="Wu L."/>
            <person name="Ma J."/>
        </authorList>
    </citation>
    <scope>NUCLEOTIDE SEQUENCE [LARGE SCALE GENOMIC DNA]</scope>
    <source>
        <strain evidence="2 3">JCM 14924</strain>
    </source>
</reference>